<evidence type="ECO:0000313" key="1">
    <source>
        <dbReference type="EMBL" id="AKO51125.1"/>
    </source>
</evidence>
<dbReference type="KEGG" id="mpq:ABA45_00715"/>
<proteinExistence type="predicted"/>
<name>A0A0H4I0K6_9GAMM</name>
<reference evidence="1 2" key="1">
    <citation type="submission" date="2015-05" db="EMBL/GenBank/DDBJ databases">
        <title>Complete genome of Marinobacter psychrophilus strain 20041T isolated from sea-ice of the Canadian Basin.</title>
        <authorList>
            <person name="Song L."/>
            <person name="Ren L."/>
            <person name="Yu Y."/>
            <person name="Wang X."/>
        </authorList>
    </citation>
    <scope>NUCLEOTIDE SEQUENCE [LARGE SCALE GENOMIC DNA]</scope>
    <source>
        <strain evidence="1 2">20041</strain>
    </source>
</reference>
<dbReference type="PATRIC" id="fig|330734.3.peg.158"/>
<gene>
    <name evidence="1" type="ORF">ABA45_00715</name>
</gene>
<keyword evidence="2" id="KW-1185">Reference proteome</keyword>
<dbReference type="Proteomes" id="UP000036406">
    <property type="component" value="Chromosome"/>
</dbReference>
<accession>A0A0H4I0K6</accession>
<dbReference type="AlphaFoldDB" id="A0A0H4I0K6"/>
<sequence>MCQATDQILWQPAAGWINAQGKAKSLLCRVGSGQATYHRYDTRSHTHVINYGQRMILAKYQPETAAGWLSAREIRKRGYFDGEVSPLNLLAHTCCHEFAHLLQQVAGQRHFGSVHNRHFYDILDQLHNSGAAQSARAFLQKQAGERELSLPAQPFSPIHAEPEVSQHQWQVGECVNFGVGQRQRQGVISRVNSKTCTVKGTGASRGLLYRVPKVMLTAR</sequence>
<evidence type="ECO:0008006" key="3">
    <source>
        <dbReference type="Google" id="ProtNLM"/>
    </source>
</evidence>
<organism evidence="1 2">
    <name type="scientific">Marinobacter psychrophilus</name>
    <dbReference type="NCBI Taxonomy" id="330734"/>
    <lineage>
        <taxon>Bacteria</taxon>
        <taxon>Pseudomonadati</taxon>
        <taxon>Pseudomonadota</taxon>
        <taxon>Gammaproteobacteria</taxon>
        <taxon>Pseudomonadales</taxon>
        <taxon>Marinobacteraceae</taxon>
        <taxon>Marinobacter</taxon>
    </lineage>
</organism>
<dbReference type="EMBL" id="CP011494">
    <property type="protein sequence ID" value="AKO51125.1"/>
    <property type="molecule type" value="Genomic_DNA"/>
</dbReference>
<protein>
    <recommendedName>
        <fullName evidence="3">SprT-like domain-containing protein</fullName>
    </recommendedName>
</protein>
<evidence type="ECO:0000313" key="2">
    <source>
        <dbReference type="Proteomes" id="UP000036406"/>
    </source>
</evidence>